<organism evidence="1">
    <name type="scientific">uncultured organism</name>
    <dbReference type="NCBI Taxonomy" id="155900"/>
    <lineage>
        <taxon>unclassified sequences</taxon>
        <taxon>environmental samples</taxon>
    </lineage>
</organism>
<dbReference type="SUPFAM" id="SSF110087">
    <property type="entry name" value="DR1885-like metal-binding protein"/>
    <property type="match status" value="1"/>
</dbReference>
<dbReference type="Gene3D" id="2.60.40.1890">
    <property type="entry name" value="PCu(A)C copper chaperone"/>
    <property type="match status" value="1"/>
</dbReference>
<dbReference type="AlphaFoldDB" id="M1Q2P2"/>
<reference evidence="1" key="1">
    <citation type="journal article" date="2013" name="Syst. Appl. Microbiol.">
        <title>New insights into the archaeal diversity of a hypersaline microbial mat obtained by a metagenomic approach.</title>
        <authorList>
            <person name="Lopez-Lopez A."/>
            <person name="Richter M."/>
            <person name="Pena A."/>
            <person name="Tamames J."/>
            <person name="Rossello-Mora R."/>
        </authorList>
    </citation>
    <scope>NUCLEOTIDE SEQUENCE</scope>
</reference>
<gene>
    <name evidence="1" type="ORF">FLSS-29_0014</name>
</gene>
<sequence>MTTLKRLSSHAHRWTAALGLSLLLVVTGCGGEDGTQETDNSAPPLPTDELAVENPWVRPATAGGNSALYLTVLNGTSSPDTLLDVSAPIIGSVQFHETVDSAGTMHMQPLGPTLPVPPKTRTALEPGGKHVMLMNLSQPLSAGESVVLNLDFAESGLLRLRAPIRMEPPSSNDG</sequence>
<dbReference type="InterPro" id="IPR058248">
    <property type="entry name" value="Lxx211020-like"/>
</dbReference>
<dbReference type="InterPro" id="IPR036182">
    <property type="entry name" value="PCuAC_sf"/>
</dbReference>
<dbReference type="PANTHER" id="PTHR36302:SF1">
    <property type="entry name" value="COPPER CHAPERONE PCU(A)C"/>
    <property type="match status" value="1"/>
</dbReference>
<name>M1Q2P2_9ZZZZ</name>
<accession>M1Q2P2</accession>
<dbReference type="Pfam" id="PF04314">
    <property type="entry name" value="PCuAC"/>
    <property type="match status" value="1"/>
</dbReference>
<dbReference type="PROSITE" id="PS51257">
    <property type="entry name" value="PROKAR_LIPOPROTEIN"/>
    <property type="match status" value="1"/>
</dbReference>
<evidence type="ECO:0000313" key="1">
    <source>
        <dbReference type="EMBL" id="AGF93522.1"/>
    </source>
</evidence>
<protein>
    <submittedName>
        <fullName evidence="1">DR1885-like metal-binding protein</fullName>
    </submittedName>
</protein>
<dbReference type="EMBL" id="JX684095">
    <property type="protein sequence ID" value="AGF93522.1"/>
    <property type="molecule type" value="Genomic_DNA"/>
</dbReference>
<dbReference type="InterPro" id="IPR007410">
    <property type="entry name" value="LpqE-like"/>
</dbReference>
<proteinExistence type="predicted"/>
<dbReference type="PANTHER" id="PTHR36302">
    <property type="entry name" value="BLR7088 PROTEIN"/>
    <property type="match status" value="1"/>
</dbReference>